<reference evidence="1 2" key="1">
    <citation type="journal article" date="2004" name="Nucleic Acids Res.">
        <title>The genome sequence of Bacillus cereus ATCC 10987 reveals metabolic adaptations and a large plasmid related to Bacillus anthracis pXO1.</title>
        <authorList>
            <person name="Rasko D.A."/>
            <person name="Ravel J."/>
            <person name="Okstad O.A."/>
            <person name="Helgason E."/>
            <person name="Cer R.Z."/>
            <person name="Jiang L."/>
            <person name="Shores K.A."/>
            <person name="Fouts D.E."/>
            <person name="Tourasse N.J."/>
            <person name="Angiuoli S.V."/>
            <person name="Kolonay J."/>
            <person name="Nelson W.C."/>
            <person name="Kolsto A.-B."/>
            <person name="Fraser C.M."/>
            <person name="Read T.D."/>
        </authorList>
    </citation>
    <scope>NUCLEOTIDE SEQUENCE [LARGE SCALE GENOMIC DNA]</scope>
    <source>
        <strain evidence="2">ATCC 10987 / NRS 248</strain>
    </source>
</reference>
<dbReference type="Proteomes" id="UP000002527">
    <property type="component" value="Chromosome"/>
</dbReference>
<name>Q735E1_BACC1</name>
<dbReference type="AlphaFoldDB" id="Q735E1"/>
<protein>
    <submittedName>
        <fullName evidence="1">Uncharacterized protein</fullName>
    </submittedName>
</protein>
<dbReference type="KEGG" id="bca:BCE_3211"/>
<dbReference type="HOGENOM" id="CLU_042765_7_0_9"/>
<gene>
    <name evidence="1" type="ordered locus">BCE_3211</name>
</gene>
<dbReference type="EMBL" id="AE017194">
    <property type="protein sequence ID" value="AAS42121.1"/>
    <property type="molecule type" value="Genomic_DNA"/>
</dbReference>
<evidence type="ECO:0000313" key="2">
    <source>
        <dbReference type="Proteomes" id="UP000002527"/>
    </source>
</evidence>
<evidence type="ECO:0000313" key="1">
    <source>
        <dbReference type="EMBL" id="AAS42121.1"/>
    </source>
</evidence>
<sequence length="48" mass="5956">MKLKTRYHSLMLMRKGDVLFMNMHQKQELSLFAEELYRFFSYWGICFS</sequence>
<organism evidence="1 2">
    <name type="scientific">Bacillus cereus (strain ATCC 10987 / NRS 248)</name>
    <dbReference type="NCBI Taxonomy" id="222523"/>
    <lineage>
        <taxon>Bacteria</taxon>
        <taxon>Bacillati</taxon>
        <taxon>Bacillota</taxon>
        <taxon>Bacilli</taxon>
        <taxon>Bacillales</taxon>
        <taxon>Bacillaceae</taxon>
        <taxon>Bacillus</taxon>
        <taxon>Bacillus cereus group</taxon>
    </lineage>
</organism>
<accession>Q735E1</accession>
<proteinExistence type="predicted"/>